<name>A0A6G7GXZ6_KUEST</name>
<gene>
    <name evidence="1" type="ORF">KsCSTR_47620</name>
</gene>
<dbReference type="EMBL" id="CP049055">
    <property type="protein sequence ID" value="QII14139.1"/>
    <property type="molecule type" value="Genomic_DNA"/>
</dbReference>
<evidence type="ECO:0000313" key="2">
    <source>
        <dbReference type="Proteomes" id="UP000501926"/>
    </source>
</evidence>
<dbReference type="AlphaFoldDB" id="A0A6G7GXZ6"/>
<organism evidence="1 2">
    <name type="scientific">Kuenenia stuttgartiensis</name>
    <dbReference type="NCBI Taxonomy" id="174633"/>
    <lineage>
        <taxon>Bacteria</taxon>
        <taxon>Pseudomonadati</taxon>
        <taxon>Planctomycetota</taxon>
        <taxon>Candidatus Brocadiia</taxon>
        <taxon>Candidatus Brocadiales</taxon>
        <taxon>Candidatus Brocadiaceae</taxon>
        <taxon>Candidatus Kuenenia</taxon>
    </lineage>
</organism>
<protein>
    <submittedName>
        <fullName evidence="1">Uncharacterized protein</fullName>
    </submittedName>
</protein>
<reference evidence="1 2" key="1">
    <citation type="submission" date="2020-02" db="EMBL/GenBank/DDBJ databases">
        <title>Newly sequenced genome of strain CSTR1 showed variability in Candidatus Kuenenia stuttgartiensis genomes.</title>
        <authorList>
            <person name="Ding C."/>
            <person name="Adrian L."/>
        </authorList>
    </citation>
    <scope>NUCLEOTIDE SEQUENCE [LARGE SCALE GENOMIC DNA]</scope>
    <source>
        <strain evidence="1 2">CSTR1</strain>
    </source>
</reference>
<sequence length="41" mass="4960">MNPGSIKYLMGTVKDTFRMKNKNMEMEKDGSYKQDKDTRRW</sequence>
<proteinExistence type="predicted"/>
<accession>A0A6G7GXZ6</accession>
<dbReference type="Proteomes" id="UP000501926">
    <property type="component" value="Chromosome"/>
</dbReference>
<evidence type="ECO:0000313" key="1">
    <source>
        <dbReference type="EMBL" id="QII14139.1"/>
    </source>
</evidence>